<evidence type="ECO:0000313" key="2">
    <source>
        <dbReference type="EMBL" id="MUN55162.1"/>
    </source>
</evidence>
<feature type="transmembrane region" description="Helical" evidence="1">
    <location>
        <begin position="55"/>
        <end position="75"/>
    </location>
</feature>
<feature type="transmembrane region" description="Helical" evidence="1">
    <location>
        <begin position="30"/>
        <end position="49"/>
    </location>
</feature>
<name>A0A7K1LJR2_9MICC</name>
<organism evidence="2 3">
    <name type="scientific">Rothia koreensis</name>
    <dbReference type="NCBI Taxonomy" id="592378"/>
    <lineage>
        <taxon>Bacteria</taxon>
        <taxon>Bacillati</taxon>
        <taxon>Actinomycetota</taxon>
        <taxon>Actinomycetes</taxon>
        <taxon>Micrococcales</taxon>
        <taxon>Micrococcaceae</taxon>
        <taxon>Rothia</taxon>
    </lineage>
</organism>
<accession>A0A7K1LJR2</accession>
<evidence type="ECO:0000256" key="1">
    <source>
        <dbReference type="SAM" id="Phobius"/>
    </source>
</evidence>
<keyword evidence="3" id="KW-1185">Reference proteome</keyword>
<dbReference type="AlphaFoldDB" id="A0A7K1LJR2"/>
<keyword evidence="1" id="KW-0472">Membrane</keyword>
<dbReference type="EMBL" id="WOGT01000004">
    <property type="protein sequence ID" value="MUN55162.1"/>
    <property type="molecule type" value="Genomic_DNA"/>
</dbReference>
<keyword evidence="1" id="KW-1133">Transmembrane helix</keyword>
<dbReference type="Proteomes" id="UP000462152">
    <property type="component" value="Unassembled WGS sequence"/>
</dbReference>
<protein>
    <submittedName>
        <fullName evidence="2">Uncharacterized protein</fullName>
    </submittedName>
</protein>
<dbReference type="RefSeq" id="WP_129314588.1">
    <property type="nucleotide sequence ID" value="NZ_CP197643.1"/>
</dbReference>
<reference evidence="2 3" key="1">
    <citation type="submission" date="2019-12" db="EMBL/GenBank/DDBJ databases">
        <authorList>
            <person name="Li J."/>
            <person name="Shi Y."/>
            <person name="Xu G."/>
            <person name="Xiao D."/>
            <person name="Ran X."/>
        </authorList>
    </citation>
    <scope>NUCLEOTIDE SEQUENCE [LARGE SCALE GENOMIC DNA]</scope>
    <source>
        <strain evidence="2 3">JCM 15915</strain>
    </source>
</reference>
<gene>
    <name evidence="2" type="ORF">GMA10_08050</name>
</gene>
<proteinExistence type="predicted"/>
<evidence type="ECO:0000313" key="3">
    <source>
        <dbReference type="Proteomes" id="UP000462152"/>
    </source>
</evidence>
<dbReference type="OrthoDB" id="4878959at2"/>
<comment type="caution">
    <text evidence="2">The sequence shown here is derived from an EMBL/GenBank/DDBJ whole genome shotgun (WGS) entry which is preliminary data.</text>
</comment>
<keyword evidence="1" id="KW-0812">Transmembrane</keyword>
<feature type="transmembrane region" description="Helical" evidence="1">
    <location>
        <begin position="202"/>
        <end position="220"/>
    </location>
</feature>
<sequence length="235" mass="25708">MAENVRDVPAKYGRLEEGFYPRIHSYGRRILAVLPTVLLAVALLAILYFKRPAAAFVIVVLVMEVVAATAVYSILKPAVAVITETHVLRGRLFGWKAVARASIEHTIFVEKLKPKAALSAGDGAWARLRYRGIPGLWFTGPQGKSLMRFDGRVWDAKTLRTLSGKVTPQTTVYSSINVTELAAKHKGLVSWHELHPAFRSTLIAAMGLVFLALIVILGVWPEVFGAREGLTHGAG</sequence>